<name>A0A246RBF1_9ACTN</name>
<gene>
    <name evidence="3" type="ORF">B5D80_30430</name>
</gene>
<dbReference type="AlphaFoldDB" id="A0A246RBF1"/>
<dbReference type="InterPro" id="IPR037523">
    <property type="entry name" value="VOC_core"/>
</dbReference>
<evidence type="ECO:0000313" key="4">
    <source>
        <dbReference type="Proteomes" id="UP000197174"/>
    </source>
</evidence>
<evidence type="ECO:0000313" key="3">
    <source>
        <dbReference type="EMBL" id="OWU98134.1"/>
    </source>
</evidence>
<dbReference type="InterPro" id="IPR029068">
    <property type="entry name" value="Glyas_Bleomycin-R_OHBP_Dase"/>
</dbReference>
<accession>A0A246RBF1</accession>
<sequence>MPVRRQLRLPSTQTVPSPVDGEGGIDVMTSEQPPAAPHLTVTDASDAIAFYTRVFGAVPYRQECLPDGRVLAADLVVDGHRFTVSEWTDPPGVAAGLPVLTVTSADADAVLRRARAAGAQVSAANGTPREVLLRDRHGRSWAITRPEPPS</sequence>
<dbReference type="Gene3D" id="3.10.180.10">
    <property type="entry name" value="2,3-Dihydroxybiphenyl 1,2-Dioxygenase, domain 1"/>
    <property type="match status" value="1"/>
</dbReference>
<dbReference type="PROSITE" id="PS51819">
    <property type="entry name" value="VOC"/>
    <property type="match status" value="1"/>
</dbReference>
<dbReference type="Pfam" id="PF00903">
    <property type="entry name" value="Glyoxalase"/>
    <property type="match status" value="1"/>
</dbReference>
<dbReference type="SUPFAM" id="SSF54593">
    <property type="entry name" value="Glyoxalase/Bleomycin resistance protein/Dihydroxybiphenyl dioxygenase"/>
    <property type="match status" value="1"/>
</dbReference>
<feature type="region of interest" description="Disordered" evidence="1">
    <location>
        <begin position="1"/>
        <end position="25"/>
    </location>
</feature>
<feature type="domain" description="VOC" evidence="2">
    <location>
        <begin position="33"/>
        <end position="150"/>
    </location>
</feature>
<evidence type="ECO:0000256" key="1">
    <source>
        <dbReference type="SAM" id="MobiDB-lite"/>
    </source>
</evidence>
<proteinExistence type="predicted"/>
<protein>
    <recommendedName>
        <fullName evidence="2">VOC domain-containing protein</fullName>
    </recommendedName>
</protein>
<dbReference type="EMBL" id="MZMV01000089">
    <property type="protein sequence ID" value="OWU98134.1"/>
    <property type="molecule type" value="Genomic_DNA"/>
</dbReference>
<evidence type="ECO:0000259" key="2">
    <source>
        <dbReference type="PROSITE" id="PS51819"/>
    </source>
</evidence>
<dbReference type="InterPro" id="IPR004360">
    <property type="entry name" value="Glyas_Fos-R_dOase_dom"/>
</dbReference>
<keyword evidence="4" id="KW-1185">Reference proteome</keyword>
<reference evidence="3 4" key="1">
    <citation type="submission" date="2017-03" db="EMBL/GenBank/DDBJ databases">
        <title>Whole genome sequence of Micromonospora wenchangensis, isolated from mangrove soil.</title>
        <authorList>
            <person name="Yang H."/>
        </authorList>
    </citation>
    <scope>NUCLEOTIDE SEQUENCE [LARGE SCALE GENOMIC DNA]</scope>
    <source>
        <strain evidence="3 4">CCTCC AA 2012002</strain>
    </source>
</reference>
<dbReference type="Proteomes" id="UP000197174">
    <property type="component" value="Unassembled WGS sequence"/>
</dbReference>
<organism evidence="3 4">
    <name type="scientific">Micromonospora wenchangensis</name>
    <dbReference type="NCBI Taxonomy" id="1185415"/>
    <lineage>
        <taxon>Bacteria</taxon>
        <taxon>Bacillati</taxon>
        <taxon>Actinomycetota</taxon>
        <taxon>Actinomycetes</taxon>
        <taxon>Micromonosporales</taxon>
        <taxon>Micromonosporaceae</taxon>
        <taxon>Micromonospora</taxon>
    </lineage>
</organism>
<comment type="caution">
    <text evidence="3">The sequence shown here is derived from an EMBL/GenBank/DDBJ whole genome shotgun (WGS) entry which is preliminary data.</text>
</comment>